<dbReference type="Proteomes" id="UP000261600">
    <property type="component" value="Unplaced"/>
</dbReference>
<evidence type="ECO:0000313" key="1">
    <source>
        <dbReference type="Ensembl" id="ENSMALP00000016611.1"/>
    </source>
</evidence>
<name>A0A3Q3QNP8_MONAL</name>
<dbReference type="AlphaFoldDB" id="A0A3Q3QNP8"/>
<protein>
    <submittedName>
        <fullName evidence="1">Uncharacterized protein</fullName>
    </submittedName>
</protein>
<keyword evidence="2" id="KW-1185">Reference proteome</keyword>
<evidence type="ECO:0000313" key="2">
    <source>
        <dbReference type="Proteomes" id="UP000261600"/>
    </source>
</evidence>
<dbReference type="STRING" id="43700.ENSMALP00000016611"/>
<sequence>ANDNVSQHTDKDMLTEVSVPVPHGSLVHLQLVQVHPGLCEFGSNKDENWTLIQEQQQLVEKLKECTKLWWHL</sequence>
<proteinExistence type="predicted"/>
<organism evidence="1 2">
    <name type="scientific">Monopterus albus</name>
    <name type="common">Swamp eel</name>
    <dbReference type="NCBI Taxonomy" id="43700"/>
    <lineage>
        <taxon>Eukaryota</taxon>
        <taxon>Metazoa</taxon>
        <taxon>Chordata</taxon>
        <taxon>Craniata</taxon>
        <taxon>Vertebrata</taxon>
        <taxon>Euteleostomi</taxon>
        <taxon>Actinopterygii</taxon>
        <taxon>Neopterygii</taxon>
        <taxon>Teleostei</taxon>
        <taxon>Neoteleostei</taxon>
        <taxon>Acanthomorphata</taxon>
        <taxon>Anabantaria</taxon>
        <taxon>Synbranchiformes</taxon>
        <taxon>Synbranchidae</taxon>
        <taxon>Monopterus</taxon>
    </lineage>
</organism>
<reference evidence="1" key="2">
    <citation type="submission" date="2025-09" db="UniProtKB">
        <authorList>
            <consortium name="Ensembl"/>
        </authorList>
    </citation>
    <scope>IDENTIFICATION</scope>
</reference>
<dbReference type="Ensembl" id="ENSMALT00000016945.1">
    <property type="protein sequence ID" value="ENSMALP00000016611.1"/>
    <property type="gene ID" value="ENSMALG00000011644.1"/>
</dbReference>
<reference evidence="1" key="1">
    <citation type="submission" date="2025-08" db="UniProtKB">
        <authorList>
            <consortium name="Ensembl"/>
        </authorList>
    </citation>
    <scope>IDENTIFICATION</scope>
</reference>
<accession>A0A3Q3QNP8</accession>